<evidence type="ECO:0000313" key="3">
    <source>
        <dbReference type="Proteomes" id="UP001162060"/>
    </source>
</evidence>
<dbReference type="Proteomes" id="UP001162060">
    <property type="component" value="Unassembled WGS sequence"/>
</dbReference>
<dbReference type="InterPro" id="IPR032675">
    <property type="entry name" value="LRR_dom_sf"/>
</dbReference>
<name>A0AAV1UXD4_9STRA</name>
<feature type="domain" description="At1g61320/AtMIF1 LRR" evidence="1">
    <location>
        <begin position="138"/>
        <end position="289"/>
    </location>
</feature>
<dbReference type="Pfam" id="PF23622">
    <property type="entry name" value="LRR_At1g61320_AtMIF1"/>
    <property type="match status" value="1"/>
</dbReference>
<dbReference type="InterPro" id="IPR055357">
    <property type="entry name" value="LRR_At1g61320_AtMIF1"/>
</dbReference>
<sequence>MSLFQSPGVLYHVTAWLTNFELLSLRALNCNLRDAIPKCTWELTASRISSTNSMVQLSTVFPHVWRLRVQDAILEEIPTMESLVPWLHNSWSLRELVLTRVTCISGFYLHLLAEKLTKVTLCECYQVHEPAIIAPNLQALTIKYCPMASFHADTHLPELKSLSLCSRNFTAPEARHLIHEMLHASPVLESLNLCGCAQLEEVRVDPGELPCLRQLDVSSCAKLTRVQVTSQALEVLDLSHNDELQYLFLDLRHAVDLDLSFLKGLTHLDIRCPSLERLNLRGCSRLTQTSTTVSCPSLQRVILHGTSLVLDDLNKQHNVSYD</sequence>
<dbReference type="AlphaFoldDB" id="A0AAV1UXD4"/>
<dbReference type="Gene3D" id="3.80.10.10">
    <property type="entry name" value="Ribonuclease Inhibitor"/>
    <property type="match status" value="1"/>
</dbReference>
<evidence type="ECO:0000313" key="2">
    <source>
        <dbReference type="EMBL" id="CAK7939091.1"/>
    </source>
</evidence>
<organism evidence="2 3">
    <name type="scientific">Peronospora matthiolae</name>
    <dbReference type="NCBI Taxonomy" id="2874970"/>
    <lineage>
        <taxon>Eukaryota</taxon>
        <taxon>Sar</taxon>
        <taxon>Stramenopiles</taxon>
        <taxon>Oomycota</taxon>
        <taxon>Peronosporomycetes</taxon>
        <taxon>Peronosporales</taxon>
        <taxon>Peronosporaceae</taxon>
        <taxon>Peronospora</taxon>
    </lineage>
</organism>
<evidence type="ECO:0000259" key="1">
    <source>
        <dbReference type="Pfam" id="PF23622"/>
    </source>
</evidence>
<accession>A0AAV1UXD4</accession>
<dbReference type="GO" id="GO:0019005">
    <property type="term" value="C:SCF ubiquitin ligase complex"/>
    <property type="evidence" value="ECO:0007669"/>
    <property type="project" value="TreeGrafter"/>
</dbReference>
<protein>
    <recommendedName>
        <fullName evidence="1">At1g61320/AtMIF1 LRR domain-containing protein</fullName>
    </recommendedName>
</protein>
<comment type="caution">
    <text evidence="2">The sequence shown here is derived from an EMBL/GenBank/DDBJ whole genome shotgun (WGS) entry which is preliminary data.</text>
</comment>
<dbReference type="PANTHER" id="PTHR13318">
    <property type="entry name" value="PARTNER OF PAIRED, ISOFORM B-RELATED"/>
    <property type="match status" value="1"/>
</dbReference>
<proteinExistence type="predicted"/>
<gene>
    <name evidence="2" type="ORF">PM001_LOCUS24241</name>
</gene>
<dbReference type="SUPFAM" id="SSF52047">
    <property type="entry name" value="RNI-like"/>
    <property type="match status" value="1"/>
</dbReference>
<dbReference type="GO" id="GO:0031146">
    <property type="term" value="P:SCF-dependent proteasomal ubiquitin-dependent protein catabolic process"/>
    <property type="evidence" value="ECO:0007669"/>
    <property type="project" value="TreeGrafter"/>
</dbReference>
<reference evidence="2" key="1">
    <citation type="submission" date="2024-01" db="EMBL/GenBank/DDBJ databases">
        <authorList>
            <person name="Webb A."/>
        </authorList>
    </citation>
    <scope>NUCLEOTIDE SEQUENCE</scope>
    <source>
        <strain evidence="2">Pm1</strain>
    </source>
</reference>
<dbReference type="EMBL" id="CAKLBY020000239">
    <property type="protein sequence ID" value="CAK7939091.1"/>
    <property type="molecule type" value="Genomic_DNA"/>
</dbReference>